<dbReference type="InterPro" id="IPR056368">
    <property type="entry name" value="KTI1"/>
</dbReference>
<sequence>MKTINSWLTLLFLLFASTKKLKFAIASGVHDTDGSMVENGGDYYILPSLKGEGGGGVTLASIGVTHPLAIVQSPVNSLGLPVSISNINGTMIILTDDILSINFTNSSHCNNSCTWMLVMDDSAKVWYLGIGSAVDYPSHQIKMGRFQIKEFNLDYKLVFCSDSNTPSCEDVGIYIDSGKNRRLALSGAAFSVRLKNADKYPAAFD</sequence>
<keyword evidence="2" id="KW-1015">Disulfide bond</keyword>
<evidence type="ECO:0000256" key="1">
    <source>
        <dbReference type="ARBA" id="ARBA00005440"/>
    </source>
</evidence>
<feature type="chain" id="PRO_5034504703" evidence="3">
    <location>
        <begin position="21"/>
        <end position="205"/>
    </location>
</feature>
<dbReference type="SMART" id="SM00452">
    <property type="entry name" value="STI"/>
    <property type="match status" value="1"/>
</dbReference>
<evidence type="ECO:0000313" key="4">
    <source>
        <dbReference type="Proteomes" id="UP000694853"/>
    </source>
</evidence>
<dbReference type="CDD" id="cd00178">
    <property type="entry name" value="beta-trefoil_STI"/>
    <property type="match status" value="1"/>
</dbReference>
<dbReference type="OrthoDB" id="1415279at2759"/>
<evidence type="ECO:0000256" key="3">
    <source>
        <dbReference type="SAM" id="SignalP"/>
    </source>
</evidence>
<dbReference type="Gene3D" id="2.80.10.50">
    <property type="match status" value="1"/>
</dbReference>
<accession>A0A8B8LPT6</accession>
<keyword evidence="4" id="KW-1185">Reference proteome</keyword>
<name>A0A8B8LPT6_ABRPR</name>
<dbReference type="AlphaFoldDB" id="A0A8B8LPT6"/>
<evidence type="ECO:0000313" key="5">
    <source>
        <dbReference type="RefSeq" id="XP_027357433.1"/>
    </source>
</evidence>
<dbReference type="RefSeq" id="XP_027357433.1">
    <property type="nucleotide sequence ID" value="XM_027501632.1"/>
</dbReference>
<dbReference type="SUPFAM" id="SSF50386">
    <property type="entry name" value="STI-like"/>
    <property type="match status" value="1"/>
</dbReference>
<organism evidence="4 5">
    <name type="scientific">Abrus precatorius</name>
    <name type="common">Indian licorice</name>
    <name type="synonym">Glycine abrus</name>
    <dbReference type="NCBI Taxonomy" id="3816"/>
    <lineage>
        <taxon>Eukaryota</taxon>
        <taxon>Viridiplantae</taxon>
        <taxon>Streptophyta</taxon>
        <taxon>Embryophyta</taxon>
        <taxon>Tracheophyta</taxon>
        <taxon>Spermatophyta</taxon>
        <taxon>Magnoliopsida</taxon>
        <taxon>eudicotyledons</taxon>
        <taxon>Gunneridae</taxon>
        <taxon>Pentapetalae</taxon>
        <taxon>rosids</taxon>
        <taxon>fabids</taxon>
        <taxon>Fabales</taxon>
        <taxon>Fabaceae</taxon>
        <taxon>Papilionoideae</taxon>
        <taxon>50 kb inversion clade</taxon>
        <taxon>NPAAA clade</taxon>
        <taxon>indigoferoid/millettioid clade</taxon>
        <taxon>Abreae</taxon>
        <taxon>Abrus</taxon>
    </lineage>
</organism>
<dbReference type="GeneID" id="113866834"/>
<feature type="signal peptide" evidence="3">
    <location>
        <begin position="1"/>
        <end position="20"/>
    </location>
</feature>
<dbReference type="InterPro" id="IPR002160">
    <property type="entry name" value="Prot_inh_Kunz-lg"/>
</dbReference>
<dbReference type="Pfam" id="PF00197">
    <property type="entry name" value="Kunitz_legume"/>
    <property type="match status" value="1"/>
</dbReference>
<dbReference type="PANTHER" id="PTHR33107">
    <property type="entry name" value="KUNITZ TRYPSIN INHIBITOR 2"/>
    <property type="match status" value="1"/>
</dbReference>
<reference evidence="5" key="2">
    <citation type="submission" date="2025-08" db="UniProtKB">
        <authorList>
            <consortium name="RefSeq"/>
        </authorList>
    </citation>
    <scope>IDENTIFICATION</scope>
    <source>
        <tissue evidence="5">Young leaves</tissue>
    </source>
</reference>
<reference evidence="4" key="1">
    <citation type="journal article" date="2019" name="Toxins">
        <title>Detection of Abrin-Like and Prepropulchellin-Like Toxin Genes and Transcripts Using Whole Genome Sequencing and Full-Length Transcript Sequencing of Abrus precatorius.</title>
        <authorList>
            <person name="Hovde B.T."/>
            <person name="Daligault H.E."/>
            <person name="Hanschen E.R."/>
            <person name="Kunde Y.A."/>
            <person name="Johnson M.B."/>
            <person name="Starkenburg S.R."/>
            <person name="Johnson S.L."/>
        </authorList>
    </citation>
    <scope>NUCLEOTIDE SEQUENCE [LARGE SCALE GENOMIC DNA]</scope>
</reference>
<dbReference type="GO" id="GO:0004866">
    <property type="term" value="F:endopeptidase inhibitor activity"/>
    <property type="evidence" value="ECO:0007669"/>
    <property type="project" value="InterPro"/>
</dbReference>
<gene>
    <name evidence="5" type="primary">LOC113866834</name>
</gene>
<dbReference type="InterPro" id="IPR011065">
    <property type="entry name" value="Kunitz_inhibitor_STI-like_sf"/>
</dbReference>
<keyword evidence="3" id="KW-0732">Signal</keyword>
<evidence type="ECO:0000256" key="2">
    <source>
        <dbReference type="ARBA" id="ARBA00023157"/>
    </source>
</evidence>
<dbReference type="Proteomes" id="UP000694853">
    <property type="component" value="Unplaced"/>
</dbReference>
<dbReference type="PANTHER" id="PTHR33107:SF81">
    <property type="entry name" value="TRYPSIN INHIBITOR A"/>
    <property type="match status" value="1"/>
</dbReference>
<proteinExistence type="inferred from homology"/>
<dbReference type="KEGG" id="aprc:113866834"/>
<comment type="similarity">
    <text evidence="1">Belongs to the protease inhibitor I3 (leguminous Kunitz-type inhibitor) family.</text>
</comment>
<protein>
    <submittedName>
        <fullName evidence="5">Factor Xa inhibitor BuXI-like</fullName>
    </submittedName>
</protein>